<accession>A0AAV7VI57</accession>
<dbReference type="AlphaFoldDB" id="A0AAV7VI57"/>
<dbReference type="Proteomes" id="UP001066276">
    <property type="component" value="Chromosome 2_1"/>
</dbReference>
<reference evidence="2" key="1">
    <citation type="journal article" date="2022" name="bioRxiv">
        <title>Sequencing and chromosome-scale assembly of the giantPleurodeles waltlgenome.</title>
        <authorList>
            <person name="Brown T."/>
            <person name="Elewa A."/>
            <person name="Iarovenko S."/>
            <person name="Subramanian E."/>
            <person name="Araus A.J."/>
            <person name="Petzold A."/>
            <person name="Susuki M."/>
            <person name="Suzuki K.-i.T."/>
            <person name="Hayashi T."/>
            <person name="Toyoda A."/>
            <person name="Oliveira C."/>
            <person name="Osipova E."/>
            <person name="Leigh N.D."/>
            <person name="Simon A."/>
            <person name="Yun M.H."/>
        </authorList>
    </citation>
    <scope>NUCLEOTIDE SEQUENCE</scope>
    <source>
        <strain evidence="2">20211129_DDA</strain>
        <tissue evidence="2">Liver</tissue>
    </source>
</reference>
<protein>
    <submittedName>
        <fullName evidence="2">Uncharacterized protein</fullName>
    </submittedName>
</protein>
<dbReference type="EMBL" id="JANPWB010000003">
    <property type="protein sequence ID" value="KAJ1200369.1"/>
    <property type="molecule type" value="Genomic_DNA"/>
</dbReference>
<feature type="region of interest" description="Disordered" evidence="1">
    <location>
        <begin position="83"/>
        <end position="124"/>
    </location>
</feature>
<proteinExistence type="predicted"/>
<organism evidence="2 3">
    <name type="scientific">Pleurodeles waltl</name>
    <name type="common">Iberian ribbed newt</name>
    <dbReference type="NCBI Taxonomy" id="8319"/>
    <lineage>
        <taxon>Eukaryota</taxon>
        <taxon>Metazoa</taxon>
        <taxon>Chordata</taxon>
        <taxon>Craniata</taxon>
        <taxon>Vertebrata</taxon>
        <taxon>Euteleostomi</taxon>
        <taxon>Amphibia</taxon>
        <taxon>Batrachia</taxon>
        <taxon>Caudata</taxon>
        <taxon>Salamandroidea</taxon>
        <taxon>Salamandridae</taxon>
        <taxon>Pleurodelinae</taxon>
        <taxon>Pleurodeles</taxon>
    </lineage>
</organism>
<sequence length="153" mass="15973">MLLDRVVPPPANAHHPCRGTKSPQHSQQPWHSSPQGGVALSHMGRGSMTSANDTGIWCRGCACATLRIQSRQVQQQQFVAGKSRWLPDPAGPTAQAGCVADPSANGYGGSPGAPKWNQGEAPSCNKDTAISQLIGGNKEDDVSACRTLSCSLA</sequence>
<comment type="caution">
    <text evidence="2">The sequence shown here is derived from an EMBL/GenBank/DDBJ whole genome shotgun (WGS) entry which is preliminary data.</text>
</comment>
<feature type="compositionally biased region" description="Low complexity" evidence="1">
    <location>
        <begin position="22"/>
        <end position="35"/>
    </location>
</feature>
<name>A0AAV7VI57_PLEWA</name>
<feature type="region of interest" description="Disordered" evidence="1">
    <location>
        <begin position="1"/>
        <end position="46"/>
    </location>
</feature>
<evidence type="ECO:0000313" key="3">
    <source>
        <dbReference type="Proteomes" id="UP001066276"/>
    </source>
</evidence>
<keyword evidence="3" id="KW-1185">Reference proteome</keyword>
<evidence type="ECO:0000256" key="1">
    <source>
        <dbReference type="SAM" id="MobiDB-lite"/>
    </source>
</evidence>
<evidence type="ECO:0000313" key="2">
    <source>
        <dbReference type="EMBL" id="KAJ1200369.1"/>
    </source>
</evidence>
<gene>
    <name evidence="2" type="ORF">NDU88_004193</name>
</gene>